<reference evidence="1 2" key="1">
    <citation type="submission" date="2019-03" db="EMBL/GenBank/DDBJ databases">
        <authorList>
            <person name="Zhang S."/>
        </authorList>
    </citation>
    <scope>NUCLEOTIDE SEQUENCE [LARGE SCALE GENOMIC DNA]</scope>
    <source>
        <strain evidence="1 2">S4J41</strain>
    </source>
</reference>
<comment type="caution">
    <text evidence="1">The sequence shown here is derived from an EMBL/GenBank/DDBJ whole genome shotgun (WGS) entry which is preliminary data.</text>
</comment>
<dbReference type="EMBL" id="SMFP01000018">
    <property type="protein sequence ID" value="TDE34643.1"/>
    <property type="molecule type" value="Genomic_DNA"/>
</dbReference>
<dbReference type="PANTHER" id="PTHR42905:SF5">
    <property type="entry name" value="CARBOXYVINYL-CARBOXYPHOSPHONATE PHOSPHORYLMUTASE, CHLOROPLASTIC"/>
    <property type="match status" value="1"/>
</dbReference>
<name>A0A4R5EK24_9RHOB</name>
<dbReference type="CDD" id="cd00377">
    <property type="entry name" value="ICL_PEPM"/>
    <property type="match status" value="1"/>
</dbReference>
<evidence type="ECO:0000313" key="2">
    <source>
        <dbReference type="Proteomes" id="UP000294662"/>
    </source>
</evidence>
<sequence>MMNHEINASFRARLREDRALLLPGAANALAARVIEDCGFEAIFLTGAGLTNSYYGKPDLGFMGLSDIAGQTAAIRNISMLPIIADADTGFGNAVNMYHTVRTLELAGASAIQIEDQLSPKRCGHFAGKDVVALPEARDRIRAAVDARTDPNLMILARTDARATQGLEAALDRAEAFIEDGADITFVEAPVNREEIRAIPARLTNTPQLLNIVVGGRTPVLEFEDLEEMGFSLILYANVALQAAIRGMYSALTGLKTDRKFEDTGAIAGFEERQSVVNKSYYDALEAKYKA</sequence>
<accession>A0A4R5EK24</accession>
<dbReference type="SUPFAM" id="SSF51621">
    <property type="entry name" value="Phosphoenolpyruvate/pyruvate domain"/>
    <property type="match status" value="1"/>
</dbReference>
<dbReference type="GO" id="GO:0016833">
    <property type="term" value="F:oxo-acid-lyase activity"/>
    <property type="evidence" value="ECO:0007669"/>
    <property type="project" value="UniProtKB-ARBA"/>
</dbReference>
<dbReference type="InterPro" id="IPR015813">
    <property type="entry name" value="Pyrv/PenolPyrv_kinase-like_dom"/>
</dbReference>
<gene>
    <name evidence="1" type="ORF">E1B25_19085</name>
</gene>
<keyword evidence="1" id="KW-0456">Lyase</keyword>
<dbReference type="Pfam" id="PF13714">
    <property type="entry name" value="PEP_mutase"/>
    <property type="match status" value="1"/>
</dbReference>
<dbReference type="AlphaFoldDB" id="A0A4R5EK24"/>
<dbReference type="InterPro" id="IPR039556">
    <property type="entry name" value="ICL/PEPM"/>
</dbReference>
<dbReference type="OrthoDB" id="8629576at2"/>
<dbReference type="InterPro" id="IPR040442">
    <property type="entry name" value="Pyrv_kinase-like_dom_sf"/>
</dbReference>
<keyword evidence="2" id="KW-1185">Reference proteome</keyword>
<dbReference type="RefSeq" id="WP_132831185.1">
    <property type="nucleotide sequence ID" value="NZ_SMFP01000018.1"/>
</dbReference>
<proteinExistence type="predicted"/>
<dbReference type="Proteomes" id="UP000294662">
    <property type="component" value="Unassembled WGS sequence"/>
</dbReference>
<dbReference type="Gene3D" id="3.20.20.60">
    <property type="entry name" value="Phosphoenolpyruvate-binding domains"/>
    <property type="match status" value="1"/>
</dbReference>
<evidence type="ECO:0000313" key="1">
    <source>
        <dbReference type="EMBL" id="TDE34643.1"/>
    </source>
</evidence>
<dbReference type="PANTHER" id="PTHR42905">
    <property type="entry name" value="PHOSPHOENOLPYRUVATE CARBOXYLASE"/>
    <property type="match status" value="1"/>
</dbReference>
<protein>
    <submittedName>
        <fullName evidence="1">Isocitrate lyase/PEP mutase family protein</fullName>
    </submittedName>
</protein>
<organism evidence="1 2">
    <name type="scientific">Antarcticimicrobium sediminis</name>
    <dbReference type="NCBI Taxonomy" id="2546227"/>
    <lineage>
        <taxon>Bacteria</taxon>
        <taxon>Pseudomonadati</taxon>
        <taxon>Pseudomonadota</taxon>
        <taxon>Alphaproteobacteria</taxon>
        <taxon>Rhodobacterales</taxon>
        <taxon>Paracoccaceae</taxon>
        <taxon>Antarcticimicrobium</taxon>
    </lineage>
</organism>